<dbReference type="InterPro" id="IPR035892">
    <property type="entry name" value="C2_domain_sf"/>
</dbReference>
<evidence type="ECO:0000313" key="3">
    <source>
        <dbReference type="EMBL" id="CAE8616757.1"/>
    </source>
</evidence>
<name>A0A813G1M3_POLGL</name>
<feature type="compositionally biased region" description="Basic and acidic residues" evidence="1">
    <location>
        <begin position="387"/>
        <end position="401"/>
    </location>
</feature>
<gene>
    <name evidence="3" type="ORF">PGLA1383_LOCUS34428</name>
</gene>
<dbReference type="AlphaFoldDB" id="A0A813G1M3"/>
<dbReference type="PROSITE" id="PS50004">
    <property type="entry name" value="C2"/>
    <property type="match status" value="1"/>
</dbReference>
<accession>A0A813G1M3</accession>
<keyword evidence="4" id="KW-1185">Reference proteome</keyword>
<reference evidence="3" key="1">
    <citation type="submission" date="2021-02" db="EMBL/GenBank/DDBJ databases">
        <authorList>
            <person name="Dougan E. K."/>
            <person name="Rhodes N."/>
            <person name="Thang M."/>
            <person name="Chan C."/>
        </authorList>
    </citation>
    <scope>NUCLEOTIDE SEQUENCE</scope>
</reference>
<feature type="region of interest" description="Disordered" evidence="1">
    <location>
        <begin position="86"/>
        <end position="122"/>
    </location>
</feature>
<feature type="region of interest" description="Disordered" evidence="1">
    <location>
        <begin position="252"/>
        <end position="401"/>
    </location>
</feature>
<protein>
    <recommendedName>
        <fullName evidence="2">C2 domain-containing protein</fullName>
    </recommendedName>
</protein>
<dbReference type="CDD" id="cd00030">
    <property type="entry name" value="C2"/>
    <property type="match status" value="1"/>
</dbReference>
<feature type="domain" description="C2" evidence="2">
    <location>
        <begin position="109"/>
        <end position="232"/>
    </location>
</feature>
<feature type="compositionally biased region" description="Low complexity" evidence="1">
    <location>
        <begin position="279"/>
        <end position="296"/>
    </location>
</feature>
<dbReference type="GO" id="GO:0010628">
    <property type="term" value="P:positive regulation of gene expression"/>
    <property type="evidence" value="ECO:0007669"/>
    <property type="project" value="TreeGrafter"/>
</dbReference>
<dbReference type="PRINTS" id="PR01217">
    <property type="entry name" value="PRICHEXTENSN"/>
</dbReference>
<comment type="caution">
    <text evidence="3">The sequence shown here is derived from an EMBL/GenBank/DDBJ whole genome shotgun (WGS) entry which is preliminary data.</text>
</comment>
<sequence length="432" mass="46038">MASRRRPGSASGSARSEAPSAGGRSVSSSASSRLLFRSVTKTSRLQGDAPVLNAYSNEVYLALNTRGGAVWERLRKESQRLQEQLLPGQPEQLPGPPEKEQPEPVPIKKPPEKPPGNPPEEQNQLTRLSIELVSARGLRADLLPGMGKSDPYCTCEIAGKPHTQLKTKVIDDTLDPVWNHTSSMGGYAVGDSLEFAVWDSDSFKSDDLLGRATLSSSRFQDACFDGELELREAGKNIKAFLRVRVALVGNDLQPPAPTSKPLPPAPTSKPLPKPPSPAPKSVATPLQAAPASSPKQPSSPPKPLSTPTTPAAPATLPKPSPAPKPSPTTPPASKPSPTPQTAPKPSPTLPPASKPTPTPPPAPSTSKPIIQRKPQQKPKPTPGAARQEPRKRNWSDADPKKWVFADVEYGGSYSYANGKEQGAIFSRCKPHK</sequence>
<dbReference type="InterPro" id="IPR000008">
    <property type="entry name" value="C2_dom"/>
</dbReference>
<evidence type="ECO:0000313" key="4">
    <source>
        <dbReference type="Proteomes" id="UP000654075"/>
    </source>
</evidence>
<feature type="compositionally biased region" description="Pro residues" evidence="1">
    <location>
        <begin position="103"/>
        <end position="118"/>
    </location>
</feature>
<dbReference type="Gene3D" id="2.60.40.150">
    <property type="entry name" value="C2 domain"/>
    <property type="match status" value="1"/>
</dbReference>
<organism evidence="3 4">
    <name type="scientific">Polarella glacialis</name>
    <name type="common">Dinoflagellate</name>
    <dbReference type="NCBI Taxonomy" id="89957"/>
    <lineage>
        <taxon>Eukaryota</taxon>
        <taxon>Sar</taxon>
        <taxon>Alveolata</taxon>
        <taxon>Dinophyceae</taxon>
        <taxon>Suessiales</taxon>
        <taxon>Suessiaceae</taxon>
        <taxon>Polarella</taxon>
    </lineage>
</organism>
<dbReference type="PANTHER" id="PTHR47800">
    <property type="entry name" value="C2 DOMAIN-CONTAINING PROTEIN"/>
    <property type="match status" value="1"/>
</dbReference>
<feature type="compositionally biased region" description="Low complexity" evidence="1">
    <location>
        <begin position="364"/>
        <end position="373"/>
    </location>
</feature>
<feature type="compositionally biased region" description="Low complexity" evidence="1">
    <location>
        <begin position="305"/>
        <end position="315"/>
    </location>
</feature>
<feature type="compositionally biased region" description="Pro residues" evidence="1">
    <location>
        <begin position="316"/>
        <end position="363"/>
    </location>
</feature>
<feature type="region of interest" description="Disordered" evidence="1">
    <location>
        <begin position="1"/>
        <end position="33"/>
    </location>
</feature>
<dbReference type="Pfam" id="PF00168">
    <property type="entry name" value="C2"/>
    <property type="match status" value="1"/>
</dbReference>
<feature type="compositionally biased region" description="Low complexity" evidence="1">
    <location>
        <begin position="8"/>
        <end position="33"/>
    </location>
</feature>
<dbReference type="EMBL" id="CAJNNV010025950">
    <property type="protein sequence ID" value="CAE8616757.1"/>
    <property type="molecule type" value="Genomic_DNA"/>
</dbReference>
<dbReference type="PANTHER" id="PTHR47800:SF5">
    <property type="entry name" value="FER-1-LIKE PROTEIN 6"/>
    <property type="match status" value="1"/>
</dbReference>
<dbReference type="SMART" id="SM00239">
    <property type="entry name" value="C2"/>
    <property type="match status" value="1"/>
</dbReference>
<proteinExistence type="predicted"/>
<feature type="compositionally biased region" description="Pro residues" evidence="1">
    <location>
        <begin position="254"/>
        <end position="278"/>
    </location>
</feature>
<evidence type="ECO:0000259" key="2">
    <source>
        <dbReference type="PROSITE" id="PS50004"/>
    </source>
</evidence>
<dbReference type="SUPFAM" id="SSF49562">
    <property type="entry name" value="C2 domain (Calcium/lipid-binding domain, CaLB)"/>
    <property type="match status" value="1"/>
</dbReference>
<evidence type="ECO:0000256" key="1">
    <source>
        <dbReference type="SAM" id="MobiDB-lite"/>
    </source>
</evidence>
<dbReference type="Proteomes" id="UP000654075">
    <property type="component" value="Unassembled WGS sequence"/>
</dbReference>
<dbReference type="OrthoDB" id="67700at2759"/>